<feature type="domain" description="Glycosyltransferase RgtA/B/C/D-like" evidence="10">
    <location>
        <begin position="117"/>
        <end position="264"/>
    </location>
</feature>
<keyword evidence="12" id="KW-1185">Reference proteome</keyword>
<evidence type="ECO:0000313" key="12">
    <source>
        <dbReference type="Proteomes" id="UP001183586"/>
    </source>
</evidence>
<feature type="region of interest" description="Disordered" evidence="8">
    <location>
        <begin position="1"/>
        <end position="56"/>
    </location>
</feature>
<dbReference type="PANTHER" id="PTHR33908">
    <property type="entry name" value="MANNOSYLTRANSFERASE YKCB-RELATED"/>
    <property type="match status" value="1"/>
</dbReference>
<evidence type="ECO:0000256" key="2">
    <source>
        <dbReference type="ARBA" id="ARBA00022475"/>
    </source>
</evidence>
<reference evidence="12" key="1">
    <citation type="submission" date="2023-07" db="EMBL/GenBank/DDBJ databases">
        <title>30 novel species of actinomycetes from the DSMZ collection.</title>
        <authorList>
            <person name="Nouioui I."/>
        </authorList>
    </citation>
    <scope>NUCLEOTIDE SEQUENCE [LARGE SCALE GENOMIC DNA]</scope>
    <source>
        <strain evidence="12">DSM 41921</strain>
    </source>
</reference>
<feature type="transmembrane region" description="Helical" evidence="9">
    <location>
        <begin position="286"/>
        <end position="307"/>
    </location>
</feature>
<evidence type="ECO:0000256" key="8">
    <source>
        <dbReference type="SAM" id="MobiDB-lite"/>
    </source>
</evidence>
<comment type="subcellular location">
    <subcellularLocation>
        <location evidence="1">Cell membrane</location>
        <topology evidence="1">Multi-pass membrane protein</topology>
    </subcellularLocation>
</comment>
<evidence type="ECO:0000259" key="10">
    <source>
        <dbReference type="Pfam" id="PF13231"/>
    </source>
</evidence>
<sequence>MLSIRHRCGPAPDRTRRHPNSQEADITSQAEAAATTRDPAHGASRHGEGPPTRPRSVAPFVTALVPALVATALGLWGIERQNSMWRDESVTYQVAHRPLGELGALLEHIDAVHGLYYLLMHGVFALWDGGLVALRLPSVAATALAAAGVSAIGRRLAGPRAGLAAGLVLAVLPVVQEFAQEGRSYALVCAGVTWATYAYLRALGARGARWWTAYGLLLAVTCWLHEFAGLALLAHGLTLVLLRAPRTARRRWCAAAAGVALSVLPLALVSVGQSQRQLGWLGRPGLGMWLQFLALAAAGALVAWLLLRRSGDAVRDGDRRLVALALPMLTVPAGVLLTVSLIKPWYVERYVLYGMTGLALLAGAGLDRAMARRRRLAPAVRVLTAGLLALAALAVLLPWSFLVRSPESRKDDVVAVAHAVEKAARPGDAVLFLPSRRREWLLSFPEVHARLHDLALAESPGASGTLQGTEVPVGVLRHRLLAADRVIALTDPVGQPLDTVPQEVAKRHVLRTSFQVCARTAVRGAQVVVYARPGHCGARERTFEADEMSRM</sequence>
<evidence type="ECO:0000256" key="9">
    <source>
        <dbReference type="SAM" id="Phobius"/>
    </source>
</evidence>
<evidence type="ECO:0000256" key="1">
    <source>
        <dbReference type="ARBA" id="ARBA00004651"/>
    </source>
</evidence>
<dbReference type="EC" id="2.4.-.-" evidence="11"/>
<evidence type="ECO:0000313" key="11">
    <source>
        <dbReference type="EMBL" id="MDT0390408.1"/>
    </source>
</evidence>
<dbReference type="EMBL" id="JAVREU010000011">
    <property type="protein sequence ID" value="MDT0390408.1"/>
    <property type="molecule type" value="Genomic_DNA"/>
</dbReference>
<keyword evidence="2" id="KW-1003">Cell membrane</keyword>
<name>A0ABU2PFA4_9ACTN</name>
<feature type="transmembrane region" description="Helical" evidence="9">
    <location>
        <begin position="57"/>
        <end position="78"/>
    </location>
</feature>
<evidence type="ECO:0000256" key="4">
    <source>
        <dbReference type="ARBA" id="ARBA00022679"/>
    </source>
</evidence>
<dbReference type="RefSeq" id="WP_311684973.1">
    <property type="nucleotide sequence ID" value="NZ_JAVREU010000011.1"/>
</dbReference>
<keyword evidence="6 9" id="KW-1133">Transmembrane helix</keyword>
<feature type="transmembrane region" description="Helical" evidence="9">
    <location>
        <begin position="182"/>
        <end position="200"/>
    </location>
</feature>
<feature type="transmembrane region" description="Helical" evidence="9">
    <location>
        <begin position="350"/>
        <end position="370"/>
    </location>
</feature>
<evidence type="ECO:0000256" key="6">
    <source>
        <dbReference type="ARBA" id="ARBA00022989"/>
    </source>
</evidence>
<protein>
    <submittedName>
        <fullName evidence="11">Glycosyltransferase family 39 protein</fullName>
        <ecNumber evidence="11">2.4.-.-</ecNumber>
    </submittedName>
</protein>
<keyword evidence="7 9" id="KW-0472">Membrane</keyword>
<comment type="caution">
    <text evidence="11">The sequence shown here is derived from an EMBL/GenBank/DDBJ whole genome shotgun (WGS) entry which is preliminary data.</text>
</comment>
<dbReference type="InterPro" id="IPR038731">
    <property type="entry name" value="RgtA/B/C-like"/>
</dbReference>
<accession>A0ABU2PFA4</accession>
<feature type="transmembrane region" description="Helical" evidence="9">
    <location>
        <begin position="156"/>
        <end position="175"/>
    </location>
</feature>
<feature type="transmembrane region" description="Helical" evidence="9">
    <location>
        <begin position="319"/>
        <end position="338"/>
    </location>
</feature>
<gene>
    <name evidence="11" type="ORF">RM641_23525</name>
</gene>
<keyword evidence="4 11" id="KW-0808">Transferase</keyword>
<feature type="transmembrane region" description="Helical" evidence="9">
    <location>
        <begin position="254"/>
        <end position="274"/>
    </location>
</feature>
<keyword evidence="3 11" id="KW-0328">Glycosyltransferase</keyword>
<feature type="transmembrane region" description="Helical" evidence="9">
    <location>
        <begin position="212"/>
        <end position="242"/>
    </location>
</feature>
<dbReference type="PANTHER" id="PTHR33908:SF3">
    <property type="entry name" value="UNDECAPRENYL PHOSPHATE-ALPHA-4-AMINO-4-DEOXY-L-ARABINOSE ARABINOSYL TRANSFERASE"/>
    <property type="match status" value="1"/>
</dbReference>
<keyword evidence="5 9" id="KW-0812">Transmembrane</keyword>
<dbReference type="InterPro" id="IPR050297">
    <property type="entry name" value="LipidA_mod_glycosyltrf_83"/>
</dbReference>
<evidence type="ECO:0000256" key="5">
    <source>
        <dbReference type="ARBA" id="ARBA00022692"/>
    </source>
</evidence>
<evidence type="ECO:0000256" key="3">
    <source>
        <dbReference type="ARBA" id="ARBA00022676"/>
    </source>
</evidence>
<feature type="compositionally biased region" description="Polar residues" evidence="8">
    <location>
        <begin position="21"/>
        <end position="30"/>
    </location>
</feature>
<dbReference type="Pfam" id="PF13231">
    <property type="entry name" value="PMT_2"/>
    <property type="match status" value="1"/>
</dbReference>
<evidence type="ECO:0000256" key="7">
    <source>
        <dbReference type="ARBA" id="ARBA00023136"/>
    </source>
</evidence>
<proteinExistence type="predicted"/>
<feature type="transmembrane region" description="Helical" evidence="9">
    <location>
        <begin position="115"/>
        <end position="136"/>
    </location>
</feature>
<dbReference type="Proteomes" id="UP001183586">
    <property type="component" value="Unassembled WGS sequence"/>
</dbReference>
<dbReference type="GO" id="GO:0016757">
    <property type="term" value="F:glycosyltransferase activity"/>
    <property type="evidence" value="ECO:0007669"/>
    <property type="project" value="UniProtKB-KW"/>
</dbReference>
<feature type="transmembrane region" description="Helical" evidence="9">
    <location>
        <begin position="382"/>
        <end position="402"/>
    </location>
</feature>
<organism evidence="11 12">
    <name type="scientific">Streptomyces dubilierae</name>
    <dbReference type="NCBI Taxonomy" id="3075533"/>
    <lineage>
        <taxon>Bacteria</taxon>
        <taxon>Bacillati</taxon>
        <taxon>Actinomycetota</taxon>
        <taxon>Actinomycetes</taxon>
        <taxon>Kitasatosporales</taxon>
        <taxon>Streptomycetaceae</taxon>
        <taxon>Streptomyces</taxon>
    </lineage>
</organism>